<feature type="domain" description="HTH tetR-type" evidence="3">
    <location>
        <begin position="8"/>
        <end position="68"/>
    </location>
</feature>
<dbReference type="Gene3D" id="1.10.357.10">
    <property type="entry name" value="Tetracycline Repressor, domain 2"/>
    <property type="match status" value="1"/>
</dbReference>
<dbReference type="OrthoDB" id="9809994at2"/>
<gene>
    <name evidence="4" type="ORF">LEP1GSC050_2570</name>
</gene>
<evidence type="ECO:0000256" key="1">
    <source>
        <dbReference type="ARBA" id="ARBA00023125"/>
    </source>
</evidence>
<sequence length="230" mass="25866">MKRVEQSNKVRAKILEVSRKLFVSEGYEKATIRRIIDEAGITTGSLYHFFKNKEEILFAIASEVFSEASETAERLAGEFDAPVVFALEIGLQLYIIHKKKSIAETYLAAYRTHGVLEMIGQRGAARNALLFGKYNPDFDHEEYLIRTHAFRGMFQALLEEALYVGAIDRNRMVNTALRLGLSTFGVPKEAIDTAVTKTFEILTDKAAEIEILANELINLFVNGKVPLDSE</sequence>
<keyword evidence="5" id="KW-1185">Reference proteome</keyword>
<dbReference type="InterPro" id="IPR023772">
    <property type="entry name" value="DNA-bd_HTH_TetR-type_CS"/>
</dbReference>
<evidence type="ECO:0000313" key="4">
    <source>
        <dbReference type="EMBL" id="EQA44580.1"/>
    </source>
</evidence>
<dbReference type="Proteomes" id="UP000015454">
    <property type="component" value="Unassembled WGS sequence"/>
</dbReference>
<proteinExistence type="predicted"/>
<dbReference type="PROSITE" id="PS01081">
    <property type="entry name" value="HTH_TETR_1"/>
    <property type="match status" value="1"/>
</dbReference>
<dbReference type="PROSITE" id="PS50977">
    <property type="entry name" value="HTH_TETR_2"/>
    <property type="match status" value="1"/>
</dbReference>
<dbReference type="EMBL" id="AHMO02000008">
    <property type="protein sequence ID" value="EQA44580.1"/>
    <property type="molecule type" value="Genomic_DNA"/>
</dbReference>
<dbReference type="AlphaFoldDB" id="T0F0D0"/>
<dbReference type="Pfam" id="PF00440">
    <property type="entry name" value="TetR_N"/>
    <property type="match status" value="1"/>
</dbReference>
<evidence type="ECO:0000313" key="5">
    <source>
        <dbReference type="Proteomes" id="UP000015454"/>
    </source>
</evidence>
<evidence type="ECO:0000259" key="3">
    <source>
        <dbReference type="PROSITE" id="PS50977"/>
    </source>
</evidence>
<organism evidence="4 5">
    <name type="scientific">Leptospira broomii serovar Hurstbridge str. 5399</name>
    <dbReference type="NCBI Taxonomy" id="1049789"/>
    <lineage>
        <taxon>Bacteria</taxon>
        <taxon>Pseudomonadati</taxon>
        <taxon>Spirochaetota</taxon>
        <taxon>Spirochaetia</taxon>
        <taxon>Leptospirales</taxon>
        <taxon>Leptospiraceae</taxon>
        <taxon>Leptospira</taxon>
    </lineage>
</organism>
<dbReference type="PRINTS" id="PR00455">
    <property type="entry name" value="HTHTETR"/>
</dbReference>
<dbReference type="GO" id="GO:0000976">
    <property type="term" value="F:transcription cis-regulatory region binding"/>
    <property type="evidence" value="ECO:0007669"/>
    <property type="project" value="TreeGrafter"/>
</dbReference>
<keyword evidence="1 2" id="KW-0238">DNA-binding</keyword>
<comment type="caution">
    <text evidence="4">The sequence shown here is derived from an EMBL/GenBank/DDBJ whole genome shotgun (WGS) entry which is preliminary data.</text>
</comment>
<name>T0F0D0_9LEPT</name>
<accession>T0F0D0</accession>
<dbReference type="SUPFAM" id="SSF46689">
    <property type="entry name" value="Homeodomain-like"/>
    <property type="match status" value="1"/>
</dbReference>
<dbReference type="STRING" id="1049789.LEP1GSC050_2570"/>
<dbReference type="PANTHER" id="PTHR30055">
    <property type="entry name" value="HTH-TYPE TRANSCRIPTIONAL REGULATOR RUTR"/>
    <property type="match status" value="1"/>
</dbReference>
<dbReference type="GO" id="GO:0003700">
    <property type="term" value="F:DNA-binding transcription factor activity"/>
    <property type="evidence" value="ECO:0007669"/>
    <property type="project" value="TreeGrafter"/>
</dbReference>
<dbReference type="PANTHER" id="PTHR30055:SF226">
    <property type="entry name" value="HTH-TYPE TRANSCRIPTIONAL REGULATOR PKSA"/>
    <property type="match status" value="1"/>
</dbReference>
<dbReference type="InterPro" id="IPR050109">
    <property type="entry name" value="HTH-type_TetR-like_transc_reg"/>
</dbReference>
<feature type="DNA-binding region" description="H-T-H motif" evidence="2">
    <location>
        <begin position="31"/>
        <end position="50"/>
    </location>
</feature>
<dbReference type="InterPro" id="IPR001647">
    <property type="entry name" value="HTH_TetR"/>
</dbReference>
<dbReference type="InterPro" id="IPR009057">
    <property type="entry name" value="Homeodomain-like_sf"/>
</dbReference>
<protein>
    <submittedName>
        <fullName evidence="4">Transcriptional regulator, TetR family</fullName>
    </submittedName>
</protein>
<evidence type="ECO:0000256" key="2">
    <source>
        <dbReference type="PROSITE-ProRule" id="PRU00335"/>
    </source>
</evidence>
<dbReference type="RefSeq" id="WP_010570808.1">
    <property type="nucleotide sequence ID" value="NZ_AHMO02000008.1"/>
</dbReference>
<reference evidence="4" key="1">
    <citation type="submission" date="2013-05" db="EMBL/GenBank/DDBJ databases">
        <authorList>
            <person name="Harkins D.M."/>
            <person name="Durkin A.S."/>
            <person name="Brinkac L.M."/>
            <person name="Haft D.H."/>
            <person name="Selengut J.D."/>
            <person name="Sanka R."/>
            <person name="DePew J."/>
            <person name="Purushe J."/>
            <person name="Hartskeerl R.A."/>
            <person name="Ahmed A."/>
            <person name="van der Linden H."/>
            <person name="Goris M.G.A."/>
            <person name="Vinetz J.M."/>
            <person name="Sutton G.G."/>
            <person name="Nierman W.C."/>
            <person name="Fouts D.E."/>
        </authorList>
    </citation>
    <scope>NUCLEOTIDE SEQUENCE [LARGE SCALE GENOMIC DNA]</scope>
    <source>
        <strain evidence="4">5399</strain>
    </source>
</reference>